<keyword evidence="2" id="KW-1185">Reference proteome</keyword>
<comment type="caution">
    <text evidence="1">The sequence shown here is derived from an EMBL/GenBank/DDBJ whole genome shotgun (WGS) entry which is preliminary data.</text>
</comment>
<sequence length="405" mass="46464">MGEQGGKNRENFDGVDYLSRLPTELWRKILQSTYPSVHEPAAMDPYEFCRGWNLSSTKEDPVNYQPYRAQLRLVCKRLEPLAVELLFTDVALQRNQTHLESFLYMATIGTHPPGYYTRRLTLSTPNVSSDTIDECVKPLDKIAILLPNLVTLVLISDSEDAEDPSYVGWIRNLRHIYWFVNEYAPKTITQILTQNSELETLILDCQPWDTVETSSSPIYHTHLKRASVESIAPGQLFTTLPPTLEWLSLYLPSCWKFDPLLFSTARITLLDIYLPSVIDSLTPTMDIIFEVLYACPLLQTVSTYPIPCGDGPVKYYGPHPSLKNLVITSLEIYLLDLLKQWGFKAGGWEYPRFEMVLIRCYYSGCHTINEPNVIYTNLLSRLDEEGRTKSRFVVERATEKTNEQL</sequence>
<evidence type="ECO:0000313" key="2">
    <source>
        <dbReference type="Proteomes" id="UP000007148"/>
    </source>
</evidence>
<dbReference type="AlphaFoldDB" id="G4THR0"/>
<organism evidence="1 2">
    <name type="scientific">Serendipita indica (strain DSM 11827)</name>
    <name type="common">Root endophyte fungus</name>
    <name type="synonym">Piriformospora indica</name>
    <dbReference type="NCBI Taxonomy" id="1109443"/>
    <lineage>
        <taxon>Eukaryota</taxon>
        <taxon>Fungi</taxon>
        <taxon>Dikarya</taxon>
        <taxon>Basidiomycota</taxon>
        <taxon>Agaricomycotina</taxon>
        <taxon>Agaricomycetes</taxon>
        <taxon>Sebacinales</taxon>
        <taxon>Serendipitaceae</taxon>
        <taxon>Serendipita</taxon>
    </lineage>
</organism>
<dbReference type="SUPFAM" id="SSF52047">
    <property type="entry name" value="RNI-like"/>
    <property type="match status" value="1"/>
</dbReference>
<dbReference type="HOGENOM" id="CLU_059428_0_0_1"/>
<evidence type="ECO:0008006" key="3">
    <source>
        <dbReference type="Google" id="ProtNLM"/>
    </source>
</evidence>
<dbReference type="InParanoid" id="G4THR0"/>
<dbReference type="Proteomes" id="UP000007148">
    <property type="component" value="Unassembled WGS sequence"/>
</dbReference>
<protein>
    <recommendedName>
        <fullName evidence="3">F-box domain-containing protein</fullName>
    </recommendedName>
</protein>
<reference evidence="1 2" key="1">
    <citation type="journal article" date="2011" name="PLoS Pathog.">
        <title>Endophytic Life Strategies Decoded by Genome and Transcriptome Analyses of the Mutualistic Root Symbiont Piriformospora indica.</title>
        <authorList>
            <person name="Zuccaro A."/>
            <person name="Lahrmann U."/>
            <person name="Guldener U."/>
            <person name="Langen G."/>
            <person name="Pfiffi S."/>
            <person name="Biedenkopf D."/>
            <person name="Wong P."/>
            <person name="Samans B."/>
            <person name="Grimm C."/>
            <person name="Basiewicz M."/>
            <person name="Murat C."/>
            <person name="Martin F."/>
            <person name="Kogel K.H."/>
        </authorList>
    </citation>
    <scope>NUCLEOTIDE SEQUENCE [LARGE SCALE GENOMIC DNA]</scope>
    <source>
        <strain evidence="1 2">DSM 11827</strain>
    </source>
</reference>
<gene>
    <name evidence="1" type="ORF">PIIN_04788</name>
</gene>
<proteinExistence type="predicted"/>
<name>G4THR0_SERID</name>
<dbReference type="EMBL" id="CAFZ01000097">
    <property type="protein sequence ID" value="CCA70853.1"/>
    <property type="molecule type" value="Genomic_DNA"/>
</dbReference>
<evidence type="ECO:0000313" key="1">
    <source>
        <dbReference type="EMBL" id="CCA70853.1"/>
    </source>
</evidence>
<accession>G4THR0</accession>